<dbReference type="InterPro" id="IPR001087">
    <property type="entry name" value="GDSL"/>
</dbReference>
<keyword evidence="2" id="KW-0325">Glycoprotein</keyword>
<dbReference type="HOGENOM" id="CLU_015101_2_0_1"/>
<protein>
    <recommendedName>
        <fullName evidence="6">GDSL esterase/lipase</fullName>
    </recommendedName>
</protein>
<organism evidence="4 5">
    <name type="scientific">Oryza sativa subsp. indica</name>
    <name type="common">Rice</name>
    <dbReference type="NCBI Taxonomy" id="39946"/>
    <lineage>
        <taxon>Eukaryota</taxon>
        <taxon>Viridiplantae</taxon>
        <taxon>Streptophyta</taxon>
        <taxon>Embryophyta</taxon>
        <taxon>Tracheophyta</taxon>
        <taxon>Spermatophyta</taxon>
        <taxon>Magnoliopsida</taxon>
        <taxon>Liliopsida</taxon>
        <taxon>Poales</taxon>
        <taxon>Poaceae</taxon>
        <taxon>BOP clade</taxon>
        <taxon>Oryzoideae</taxon>
        <taxon>Oryzeae</taxon>
        <taxon>Oryzinae</taxon>
        <taxon>Oryza</taxon>
        <taxon>Oryza sativa</taxon>
    </lineage>
</organism>
<dbReference type="Proteomes" id="UP000007015">
    <property type="component" value="Chromosome 7"/>
</dbReference>
<keyword evidence="3" id="KW-0732">Signal</keyword>
<evidence type="ECO:0000313" key="5">
    <source>
        <dbReference type="Proteomes" id="UP000007015"/>
    </source>
</evidence>
<sequence>MAPSRRRRRCTAAPPTTAKLVLLLVVLLLQLSEGASSDGGSDAPCDFPAIFNFGDSNSDTGGLSALIAVVPPPFGRTYFGMPAGRFSDGRLTIDFMAQSLGIRYLSAYLDSVGSNFSQGANFATAAASIRPANGSIFVSGISPISLDKVYSLGGRYFWVHNTAPLGCLTYAVVLLPKLAAPRDDAGCSVAYNAAARFFNARLRETVDRLRAALPDAALTYVDVYSAKYRLISQAKQLGFGDPLLVCCGYGGGEYNFDRDIRCGGKVEVNGTSVLAGKSCDDPSRSVSWDGVHFTEAANRFVFELIVGGKLSDPPVPLRQACRRGGGGR</sequence>
<name>B8B838_ORYSI</name>
<proteinExistence type="inferred from homology"/>
<dbReference type="STRING" id="39946.B8B838"/>
<evidence type="ECO:0000256" key="2">
    <source>
        <dbReference type="ARBA" id="ARBA00023180"/>
    </source>
</evidence>
<dbReference type="InterPro" id="IPR036514">
    <property type="entry name" value="SGNH_hydro_sf"/>
</dbReference>
<evidence type="ECO:0000256" key="1">
    <source>
        <dbReference type="ARBA" id="ARBA00008668"/>
    </source>
</evidence>
<feature type="signal peptide" evidence="3">
    <location>
        <begin position="1"/>
        <end position="34"/>
    </location>
</feature>
<dbReference type="PANTHER" id="PTHR22835:SF226">
    <property type="entry name" value="OS07G0586100 PROTEIN"/>
    <property type="match status" value="1"/>
</dbReference>
<dbReference type="GO" id="GO:0016788">
    <property type="term" value="F:hydrolase activity, acting on ester bonds"/>
    <property type="evidence" value="ECO:0007669"/>
    <property type="project" value="InterPro"/>
</dbReference>
<dbReference type="OMA" id="IDFMAQN"/>
<dbReference type="Pfam" id="PF00657">
    <property type="entry name" value="Lipase_GDSL"/>
    <property type="match status" value="2"/>
</dbReference>
<feature type="chain" id="PRO_5002868370" description="GDSL esterase/lipase" evidence="3">
    <location>
        <begin position="35"/>
        <end position="328"/>
    </location>
</feature>
<dbReference type="Gene3D" id="3.40.50.1110">
    <property type="entry name" value="SGNH hydrolase"/>
    <property type="match status" value="2"/>
</dbReference>
<evidence type="ECO:0000313" key="4">
    <source>
        <dbReference type="EMBL" id="EEC82352.1"/>
    </source>
</evidence>
<comment type="similarity">
    <text evidence="1">Belongs to the 'GDSL' lipolytic enzyme family.</text>
</comment>
<dbReference type="PANTHER" id="PTHR22835">
    <property type="entry name" value="ZINC FINGER FYVE DOMAIN CONTAINING PROTEIN"/>
    <property type="match status" value="1"/>
</dbReference>
<dbReference type="AlphaFoldDB" id="B8B838"/>
<accession>B8B838</accession>
<reference evidence="4 5" key="1">
    <citation type="journal article" date="2005" name="PLoS Biol.">
        <title>The genomes of Oryza sativa: a history of duplications.</title>
        <authorList>
            <person name="Yu J."/>
            <person name="Wang J."/>
            <person name="Lin W."/>
            <person name="Li S."/>
            <person name="Li H."/>
            <person name="Zhou J."/>
            <person name="Ni P."/>
            <person name="Dong W."/>
            <person name="Hu S."/>
            <person name="Zeng C."/>
            <person name="Zhang J."/>
            <person name="Zhang Y."/>
            <person name="Li R."/>
            <person name="Xu Z."/>
            <person name="Li S."/>
            <person name="Li X."/>
            <person name="Zheng H."/>
            <person name="Cong L."/>
            <person name="Lin L."/>
            <person name="Yin J."/>
            <person name="Geng J."/>
            <person name="Li G."/>
            <person name="Shi J."/>
            <person name="Liu J."/>
            <person name="Lv H."/>
            <person name="Li J."/>
            <person name="Wang J."/>
            <person name="Deng Y."/>
            <person name="Ran L."/>
            <person name="Shi X."/>
            <person name="Wang X."/>
            <person name="Wu Q."/>
            <person name="Li C."/>
            <person name="Ren X."/>
            <person name="Wang J."/>
            <person name="Wang X."/>
            <person name="Li D."/>
            <person name="Liu D."/>
            <person name="Zhang X."/>
            <person name="Ji Z."/>
            <person name="Zhao W."/>
            <person name="Sun Y."/>
            <person name="Zhang Z."/>
            <person name="Bao J."/>
            <person name="Han Y."/>
            <person name="Dong L."/>
            <person name="Ji J."/>
            <person name="Chen P."/>
            <person name="Wu S."/>
            <person name="Liu J."/>
            <person name="Xiao Y."/>
            <person name="Bu D."/>
            <person name="Tan J."/>
            <person name="Yang L."/>
            <person name="Ye C."/>
            <person name="Zhang J."/>
            <person name="Xu J."/>
            <person name="Zhou Y."/>
            <person name="Yu Y."/>
            <person name="Zhang B."/>
            <person name="Zhuang S."/>
            <person name="Wei H."/>
            <person name="Liu B."/>
            <person name="Lei M."/>
            <person name="Yu H."/>
            <person name="Li Y."/>
            <person name="Xu H."/>
            <person name="Wei S."/>
            <person name="He X."/>
            <person name="Fang L."/>
            <person name="Zhang Z."/>
            <person name="Zhang Y."/>
            <person name="Huang X."/>
            <person name="Su Z."/>
            <person name="Tong W."/>
            <person name="Li J."/>
            <person name="Tong Z."/>
            <person name="Li S."/>
            <person name="Ye J."/>
            <person name="Wang L."/>
            <person name="Fang L."/>
            <person name="Lei T."/>
            <person name="Chen C."/>
            <person name="Chen H."/>
            <person name="Xu Z."/>
            <person name="Li H."/>
            <person name="Huang H."/>
            <person name="Zhang F."/>
            <person name="Xu H."/>
            <person name="Li N."/>
            <person name="Zhao C."/>
            <person name="Li S."/>
            <person name="Dong L."/>
            <person name="Huang Y."/>
            <person name="Li L."/>
            <person name="Xi Y."/>
            <person name="Qi Q."/>
            <person name="Li W."/>
            <person name="Zhang B."/>
            <person name="Hu W."/>
            <person name="Zhang Y."/>
            <person name="Tian X."/>
            <person name="Jiao Y."/>
            <person name="Liang X."/>
            <person name="Jin J."/>
            <person name="Gao L."/>
            <person name="Zheng W."/>
            <person name="Hao B."/>
            <person name="Liu S."/>
            <person name="Wang W."/>
            <person name="Yuan L."/>
            <person name="Cao M."/>
            <person name="McDermott J."/>
            <person name="Samudrala R."/>
            <person name="Wang J."/>
            <person name="Wong G.K."/>
            <person name="Yang H."/>
        </authorList>
    </citation>
    <scope>NUCLEOTIDE SEQUENCE [LARGE SCALE GENOMIC DNA]</scope>
    <source>
        <strain evidence="5">cv. 93-11</strain>
    </source>
</reference>
<gene>
    <name evidence="4" type="ORF">OsI_26661</name>
</gene>
<keyword evidence="5" id="KW-1185">Reference proteome</keyword>
<evidence type="ECO:0008006" key="6">
    <source>
        <dbReference type="Google" id="ProtNLM"/>
    </source>
</evidence>
<dbReference type="Gramene" id="BGIOSGA023999-TA">
    <property type="protein sequence ID" value="BGIOSGA023999-PA"/>
    <property type="gene ID" value="BGIOSGA023999"/>
</dbReference>
<evidence type="ECO:0000256" key="3">
    <source>
        <dbReference type="SAM" id="SignalP"/>
    </source>
</evidence>
<dbReference type="EMBL" id="CM000132">
    <property type="protein sequence ID" value="EEC82352.1"/>
    <property type="molecule type" value="Genomic_DNA"/>
</dbReference>